<accession>A0A919SKZ0</accession>
<sequence>MPDLGDLPAHRPLPATVRRDARRRLQAGLAPRSGRAVVGALALALTVLAVPLGAAVLTVGSRTDVTPAAGAEIPQLQAVPPEQMFDARSGAPRDAARRCTAAGGREAARWQPILTVSARGDTVVAYRTGSGARFCELTPATVALSAAASAAGDGTPRITYVSALGTVAGVTGPGTGDVTVFDPGTPDPMTESGNPAVTRDGVFVLPNTFSGTIGSLRLTAGATSIVVEAADLPRAVTPRTDRPQPAGDASSAAGRGLADCLGGATPPIVDPHAWQPGAVLALNDNERILLGRYHDLLAVCVRRGAPGAPGTPTVTVDEGGASSGLRTAEADGNALFFTRTVFYGFRATSQGASASDTVAVTGLVKDPRVATVSISRPHRAAVTAPVTGGTFILPGIGLNEGAGPDGDRSRISALDSQGRPLGSAMISS</sequence>
<evidence type="ECO:0000313" key="1">
    <source>
        <dbReference type="EMBL" id="GIM73940.1"/>
    </source>
</evidence>
<gene>
    <name evidence="1" type="ORF">Aau02nite_58380</name>
</gene>
<comment type="caution">
    <text evidence="1">The sequence shown here is derived from an EMBL/GenBank/DDBJ whole genome shotgun (WGS) entry which is preliminary data.</text>
</comment>
<reference evidence="1" key="1">
    <citation type="submission" date="2021-03" db="EMBL/GenBank/DDBJ databases">
        <title>Whole genome shotgun sequence of Actinoplanes auranticolor NBRC 12245.</title>
        <authorList>
            <person name="Komaki H."/>
            <person name="Tamura T."/>
        </authorList>
    </citation>
    <scope>NUCLEOTIDE SEQUENCE</scope>
    <source>
        <strain evidence="1">NBRC 12245</strain>
    </source>
</reference>
<name>A0A919SKZ0_9ACTN</name>
<dbReference type="AlphaFoldDB" id="A0A919SKZ0"/>
<dbReference type="EMBL" id="BOQL01000048">
    <property type="protein sequence ID" value="GIM73940.1"/>
    <property type="molecule type" value="Genomic_DNA"/>
</dbReference>
<dbReference type="RefSeq" id="WP_212991757.1">
    <property type="nucleotide sequence ID" value="NZ_BAABEA010000006.1"/>
</dbReference>
<dbReference type="Proteomes" id="UP000681340">
    <property type="component" value="Unassembled WGS sequence"/>
</dbReference>
<proteinExistence type="predicted"/>
<organism evidence="1 2">
    <name type="scientific">Actinoplanes auranticolor</name>
    <dbReference type="NCBI Taxonomy" id="47988"/>
    <lineage>
        <taxon>Bacteria</taxon>
        <taxon>Bacillati</taxon>
        <taxon>Actinomycetota</taxon>
        <taxon>Actinomycetes</taxon>
        <taxon>Micromonosporales</taxon>
        <taxon>Micromonosporaceae</taxon>
        <taxon>Actinoplanes</taxon>
    </lineage>
</organism>
<protein>
    <submittedName>
        <fullName evidence="1">Uncharacterized protein</fullName>
    </submittedName>
</protein>
<evidence type="ECO:0000313" key="2">
    <source>
        <dbReference type="Proteomes" id="UP000681340"/>
    </source>
</evidence>
<keyword evidence="2" id="KW-1185">Reference proteome</keyword>